<dbReference type="AlphaFoldDB" id="A0A9E6XTC6"/>
<name>A0A9E6XTC6_9ACTN</name>
<organism evidence="1 2">
    <name type="scientific">Capillimicrobium parvum</name>
    <dbReference type="NCBI Taxonomy" id="2884022"/>
    <lineage>
        <taxon>Bacteria</taxon>
        <taxon>Bacillati</taxon>
        <taxon>Actinomycetota</taxon>
        <taxon>Thermoleophilia</taxon>
        <taxon>Solirubrobacterales</taxon>
        <taxon>Capillimicrobiaceae</taxon>
        <taxon>Capillimicrobium</taxon>
    </lineage>
</organism>
<reference evidence="1" key="1">
    <citation type="journal article" date="2022" name="Int. J. Syst. Evol. Microbiol.">
        <title>Pseudomonas aegrilactucae sp. nov. and Pseudomonas morbosilactucae sp. nov., pathogens causing bacterial rot of lettuce in Japan.</title>
        <authorList>
            <person name="Sawada H."/>
            <person name="Fujikawa T."/>
            <person name="Satou M."/>
        </authorList>
    </citation>
    <scope>NUCLEOTIDE SEQUENCE</scope>
    <source>
        <strain evidence="1">0166_1</strain>
    </source>
</reference>
<dbReference type="EMBL" id="CP087164">
    <property type="protein sequence ID" value="UGS34233.1"/>
    <property type="molecule type" value="Genomic_DNA"/>
</dbReference>
<protein>
    <submittedName>
        <fullName evidence="1">Uncharacterized protein</fullName>
    </submittedName>
</protein>
<dbReference type="RefSeq" id="WP_259313922.1">
    <property type="nucleotide sequence ID" value="NZ_CP087164.1"/>
</dbReference>
<proteinExistence type="predicted"/>
<dbReference type="Proteomes" id="UP001162834">
    <property type="component" value="Chromosome"/>
</dbReference>
<accession>A0A9E6XTC6</accession>
<evidence type="ECO:0000313" key="1">
    <source>
        <dbReference type="EMBL" id="UGS34233.1"/>
    </source>
</evidence>
<gene>
    <name evidence="1" type="ORF">DSM104329_00606</name>
</gene>
<evidence type="ECO:0000313" key="2">
    <source>
        <dbReference type="Proteomes" id="UP001162834"/>
    </source>
</evidence>
<keyword evidence="2" id="KW-1185">Reference proteome</keyword>
<sequence length="97" mass="10009">MAKPKVAYKIGSEAHTGVLWDHDGDTFGTSVRLLVGYDSAAGESSGTTTPTTALEISPAPVRVRATVGAPYRLELSAPGGTAPYTFSLYGLPPRASA</sequence>
<dbReference type="KEGG" id="sbae:DSM104329_00606"/>